<name>A0A0A2C5L9_PROMR</name>
<dbReference type="AlphaFoldDB" id="A0A0A2C5L9"/>
<reference evidence="2" key="1">
    <citation type="journal article" date="2014" name="Sci. Data">
        <title>Genomes of diverse isolates of the marine cyanobacterium Prochlorococcus.</title>
        <authorList>
            <person name="Biller S."/>
            <person name="Berube P."/>
            <person name="Thompson J."/>
            <person name="Kelly L."/>
            <person name="Roggensack S."/>
            <person name="Awad L."/>
            <person name="Roache-Johnson K."/>
            <person name="Ding H."/>
            <person name="Giovannoni S.J."/>
            <person name="Moore L.R."/>
            <person name="Chisholm S.W."/>
        </authorList>
    </citation>
    <scope>NUCLEOTIDE SEQUENCE [LARGE SCALE GENOMIC DNA]</scope>
    <source>
        <strain evidence="2">PAC1</strain>
    </source>
</reference>
<comment type="caution">
    <text evidence="1">The sequence shown here is derived from an EMBL/GenBank/DDBJ whole genome shotgun (WGS) entry which is preliminary data.</text>
</comment>
<gene>
    <name evidence="1" type="ORF">EV03_1386</name>
</gene>
<sequence length="70" mass="7836">MTEKCETKWSPTEDQIDKIIIPAMQGTAQQYAKYASELQCPPAFIALMLRDIADTFEENAITSEKGCDCC</sequence>
<organism evidence="1 2">
    <name type="scientific">Prochlorococcus marinus str. PAC1</name>
    <dbReference type="NCBI Taxonomy" id="59924"/>
    <lineage>
        <taxon>Bacteria</taxon>
        <taxon>Bacillati</taxon>
        <taxon>Cyanobacteriota</taxon>
        <taxon>Cyanophyceae</taxon>
        <taxon>Synechococcales</taxon>
        <taxon>Prochlorococcaceae</taxon>
        <taxon>Prochlorococcus</taxon>
    </lineage>
</organism>
<dbReference type="RefSeq" id="WP_011294626.1">
    <property type="nucleotide sequence ID" value="NZ_CP138967.1"/>
</dbReference>
<proteinExistence type="predicted"/>
<dbReference type="Proteomes" id="UP000030392">
    <property type="component" value="Unassembled WGS sequence"/>
</dbReference>
<protein>
    <submittedName>
        <fullName evidence="1">Uncharacterized protein</fullName>
    </submittedName>
</protein>
<accession>A0A0A2C5L9</accession>
<evidence type="ECO:0000313" key="1">
    <source>
        <dbReference type="EMBL" id="KGG20185.1"/>
    </source>
</evidence>
<evidence type="ECO:0000313" key="2">
    <source>
        <dbReference type="Proteomes" id="UP000030392"/>
    </source>
</evidence>
<dbReference type="EMBL" id="JNAX01000013">
    <property type="protein sequence ID" value="KGG20185.1"/>
    <property type="molecule type" value="Genomic_DNA"/>
</dbReference>